<dbReference type="AlphaFoldDB" id="A0A098VLK7"/>
<dbReference type="GO" id="GO:0046961">
    <property type="term" value="F:proton-transporting ATPase activity, rotational mechanism"/>
    <property type="evidence" value="ECO:0007669"/>
    <property type="project" value="InterPro"/>
</dbReference>
<dbReference type="PRINTS" id="PR00122">
    <property type="entry name" value="VACATPASE"/>
</dbReference>
<comment type="function">
    <text evidence="9">Proton-conducting pore forming subunit of the V0 complex of vacuolar(H+)-ATPase (V-ATPase), a multisubunit enzyme composed of a peripheral complex (V1) that hydrolyzes ATP and a membrane integral complex (V0) that translocates protons. V-ATPase is responsible for acidifying and maintaining the pH of intracellular compartments.</text>
</comment>
<keyword evidence="5 11" id="KW-0375">Hydrogen ion transport</keyword>
<sequence>MPKADFSNWTCVDDLSRILMTFYLSRSELERGSFINTYFSDHCLHMISPLCPVWAPFLGALGLAIALTFCVLGAAYGTAKAGQSLILASLTKPNFSMKSLIPIIMVGVVALYGLAVSVLMLQGIKQDSYSLFSGCLHLSAGICTGLSGIACGFAIGIVADSGTRASMQQPKLFVPVLLILIFAEVLGLYGPIVGMLLIFKASNSVC</sequence>
<evidence type="ECO:0000256" key="5">
    <source>
        <dbReference type="ARBA" id="ARBA00022781"/>
    </source>
</evidence>
<dbReference type="InterPro" id="IPR011555">
    <property type="entry name" value="ATPase_proteolipid_su_C_euk"/>
</dbReference>
<dbReference type="Proteomes" id="UP000029725">
    <property type="component" value="Unassembled WGS sequence"/>
</dbReference>
<reference evidence="13 14" key="1">
    <citation type="submission" date="2014-04" db="EMBL/GenBank/DDBJ databases">
        <title>A new species of microsporidia sheds light on the evolution of extreme parasitism.</title>
        <authorList>
            <person name="Haag K.L."/>
            <person name="James T.Y."/>
            <person name="Larsson R."/>
            <person name="Schaer T.M."/>
            <person name="Refardt D."/>
            <person name="Pombert J.-F."/>
            <person name="Ebert D."/>
        </authorList>
    </citation>
    <scope>NUCLEOTIDE SEQUENCE [LARGE SCALE GENOMIC DNA]</scope>
    <source>
        <strain evidence="13 14">UGP3</strain>
        <tissue evidence="13">Spores</tissue>
    </source>
</reference>
<keyword evidence="6 11" id="KW-1133">Transmembrane helix</keyword>
<keyword evidence="7 11" id="KW-0406">Ion transport</keyword>
<protein>
    <recommendedName>
        <fullName evidence="11">V-type proton ATPase proteolipid subunit</fullName>
    </recommendedName>
</protein>
<feature type="transmembrane region" description="Helical" evidence="11">
    <location>
        <begin position="172"/>
        <end position="199"/>
    </location>
</feature>
<evidence type="ECO:0000256" key="10">
    <source>
        <dbReference type="ARBA" id="ARBA00046480"/>
    </source>
</evidence>
<comment type="function">
    <text evidence="11">Proton-conducting pore forming of the V0 complex of vacuolar(H+)-ATPase (V-ATPase), a multisubunit enzyme composed of a peripheral complex (V1) that hydrolyzes ATP and a membrane integral complex (V0) that translocates protons. V-ATPase is responsible for acidifying and maintaining the pH of intracellular compartments.</text>
</comment>
<evidence type="ECO:0000256" key="4">
    <source>
        <dbReference type="ARBA" id="ARBA00022692"/>
    </source>
</evidence>
<organism evidence="13 14">
    <name type="scientific">Mitosporidium daphniae</name>
    <dbReference type="NCBI Taxonomy" id="1485682"/>
    <lineage>
        <taxon>Eukaryota</taxon>
        <taxon>Fungi</taxon>
        <taxon>Fungi incertae sedis</taxon>
        <taxon>Microsporidia</taxon>
        <taxon>Mitosporidium</taxon>
    </lineage>
</organism>
<dbReference type="CDD" id="cd18175">
    <property type="entry name" value="ATP-synt_Vo_c_ATP6C_rpt1"/>
    <property type="match status" value="1"/>
</dbReference>
<dbReference type="SUPFAM" id="SSF81333">
    <property type="entry name" value="F1F0 ATP synthase subunit C"/>
    <property type="match status" value="2"/>
</dbReference>
<dbReference type="PANTHER" id="PTHR10263">
    <property type="entry name" value="V-TYPE PROTON ATPASE PROTEOLIPID SUBUNIT"/>
    <property type="match status" value="1"/>
</dbReference>
<name>A0A098VLK7_9MICR</name>
<feature type="transmembrane region" description="Helical" evidence="11">
    <location>
        <begin position="136"/>
        <end position="160"/>
    </location>
</feature>
<dbReference type="InterPro" id="IPR002379">
    <property type="entry name" value="ATPase_proteolipid_c-like_dom"/>
</dbReference>
<gene>
    <name evidence="13" type="ORF">DI09_9p260</name>
</gene>
<keyword evidence="11" id="KW-0926">Vacuole</keyword>
<evidence type="ECO:0000259" key="12">
    <source>
        <dbReference type="Pfam" id="PF00137"/>
    </source>
</evidence>
<keyword evidence="4 11" id="KW-0812">Transmembrane</keyword>
<evidence type="ECO:0000256" key="11">
    <source>
        <dbReference type="RuleBase" id="RU363060"/>
    </source>
</evidence>
<dbReference type="RefSeq" id="XP_013236370.1">
    <property type="nucleotide sequence ID" value="XM_013380916.1"/>
</dbReference>
<dbReference type="GeneID" id="25261177"/>
<dbReference type="VEuPathDB" id="MicrosporidiaDB:DI09_9p260"/>
<keyword evidence="14" id="KW-1185">Reference proteome</keyword>
<accession>A0A098VLK7</accession>
<keyword evidence="3 11" id="KW-0813">Transport</keyword>
<dbReference type="HOGENOM" id="CLU_085752_1_0_1"/>
<comment type="similarity">
    <text evidence="2 11">Belongs to the V-ATPase proteolipid subunit family.</text>
</comment>
<dbReference type="Pfam" id="PF00137">
    <property type="entry name" value="ATP-synt_C"/>
    <property type="match status" value="2"/>
</dbReference>
<dbReference type="GO" id="GO:0033179">
    <property type="term" value="C:proton-transporting V-type ATPase, V0 domain"/>
    <property type="evidence" value="ECO:0007669"/>
    <property type="project" value="InterPro"/>
</dbReference>
<dbReference type="CDD" id="cd18176">
    <property type="entry name" value="ATP-synt_Vo_c_ATP6C_rpt2"/>
    <property type="match status" value="1"/>
</dbReference>
<dbReference type="InterPro" id="IPR000245">
    <property type="entry name" value="ATPase_proteolipid_csu"/>
</dbReference>
<dbReference type="EMBL" id="JMKJ01000612">
    <property type="protein sequence ID" value="KGG49943.1"/>
    <property type="molecule type" value="Genomic_DNA"/>
</dbReference>
<proteinExistence type="inferred from homology"/>
<dbReference type="FunFam" id="1.20.120.610:FF:000001">
    <property type="entry name" value="V-type proton ATPase proteolipid subunit"/>
    <property type="match status" value="1"/>
</dbReference>
<evidence type="ECO:0000256" key="9">
    <source>
        <dbReference type="ARBA" id="ARBA00045519"/>
    </source>
</evidence>
<evidence type="ECO:0000256" key="3">
    <source>
        <dbReference type="ARBA" id="ARBA00022448"/>
    </source>
</evidence>
<dbReference type="OrthoDB" id="1744869at2759"/>
<feature type="transmembrane region" description="Helical" evidence="11">
    <location>
        <begin position="100"/>
        <end position="124"/>
    </location>
</feature>
<dbReference type="Gene3D" id="1.20.120.610">
    <property type="entry name" value="lithium bound rotor ring of v- atpase"/>
    <property type="match status" value="1"/>
</dbReference>
<feature type="transmembrane region" description="Helical" evidence="11">
    <location>
        <begin position="54"/>
        <end position="79"/>
    </location>
</feature>
<comment type="caution">
    <text evidence="13">The sequence shown here is derived from an EMBL/GenBank/DDBJ whole genome shotgun (WGS) entry which is preliminary data.</text>
</comment>
<comment type="subcellular location">
    <subcellularLocation>
        <location evidence="1 11">Vacuole membrane</location>
        <topology evidence="1 11">Multi-pass membrane protein</topology>
    </subcellularLocation>
</comment>
<evidence type="ECO:0000313" key="14">
    <source>
        <dbReference type="Proteomes" id="UP000029725"/>
    </source>
</evidence>
<evidence type="ECO:0000256" key="8">
    <source>
        <dbReference type="ARBA" id="ARBA00023136"/>
    </source>
</evidence>
<feature type="domain" description="V-ATPase proteolipid subunit C-like" evidence="12">
    <location>
        <begin position="138"/>
        <end position="197"/>
    </location>
</feature>
<feature type="domain" description="V-ATPase proteolipid subunit C-like" evidence="12">
    <location>
        <begin position="61"/>
        <end position="120"/>
    </location>
</feature>
<dbReference type="InterPro" id="IPR035921">
    <property type="entry name" value="F/V-ATP_Csub_sf"/>
</dbReference>
<dbReference type="NCBIfam" id="TIGR01100">
    <property type="entry name" value="V_ATP_synt_C"/>
    <property type="match status" value="1"/>
</dbReference>
<evidence type="ECO:0000313" key="13">
    <source>
        <dbReference type="EMBL" id="KGG49943.1"/>
    </source>
</evidence>
<evidence type="ECO:0000256" key="1">
    <source>
        <dbReference type="ARBA" id="ARBA00004128"/>
    </source>
</evidence>
<dbReference type="GO" id="GO:0005774">
    <property type="term" value="C:vacuolar membrane"/>
    <property type="evidence" value="ECO:0007669"/>
    <property type="project" value="UniProtKB-SubCell"/>
</dbReference>
<evidence type="ECO:0000256" key="7">
    <source>
        <dbReference type="ARBA" id="ARBA00023065"/>
    </source>
</evidence>
<comment type="subunit">
    <text evidence="10 11">V-ATPase is a heteromultimeric enzyme composed of a peripheral catalytic V1 complex (components A to H) attached to an integral membrane V0 proton pore complex (components: a, c, c', c'', d, e, f and VOA1). The decameric c-ring forms the proton-conducting pore, and is composed of eight proteolipid subunits c, one subunit c' and one subunit c''.</text>
</comment>
<evidence type="ECO:0000256" key="6">
    <source>
        <dbReference type="ARBA" id="ARBA00022989"/>
    </source>
</evidence>
<keyword evidence="8 11" id="KW-0472">Membrane</keyword>
<evidence type="ECO:0000256" key="2">
    <source>
        <dbReference type="ARBA" id="ARBA00007296"/>
    </source>
</evidence>